<dbReference type="InterPro" id="IPR052341">
    <property type="entry name" value="LOG_family_nucleotidases"/>
</dbReference>
<evidence type="ECO:0008006" key="3">
    <source>
        <dbReference type="Google" id="ProtNLM"/>
    </source>
</evidence>
<dbReference type="Pfam" id="PF18306">
    <property type="entry name" value="LDcluster4"/>
    <property type="match status" value="1"/>
</dbReference>
<dbReference type="NCBIfam" id="TIGR00725">
    <property type="entry name" value="TIGR00725 family protein"/>
    <property type="match status" value="1"/>
</dbReference>
<dbReference type="EMBL" id="LGGX01000001">
    <property type="protein sequence ID" value="KUK88014.1"/>
    <property type="molecule type" value="Genomic_DNA"/>
</dbReference>
<dbReference type="GO" id="GO:0005829">
    <property type="term" value="C:cytosol"/>
    <property type="evidence" value="ECO:0007669"/>
    <property type="project" value="TreeGrafter"/>
</dbReference>
<dbReference type="Gene3D" id="3.40.50.450">
    <property type="match status" value="1"/>
</dbReference>
<evidence type="ECO:0000313" key="2">
    <source>
        <dbReference type="Proteomes" id="UP000053467"/>
    </source>
</evidence>
<dbReference type="PANTHER" id="PTHR43393:SF3">
    <property type="entry name" value="LYSINE DECARBOXYLASE-LIKE PROTEIN"/>
    <property type="match status" value="1"/>
</dbReference>
<dbReference type="Proteomes" id="UP000053467">
    <property type="component" value="Unassembled WGS sequence"/>
</dbReference>
<gene>
    <name evidence="1" type="ORF">XE03_0020</name>
</gene>
<dbReference type="InterPro" id="IPR005268">
    <property type="entry name" value="CHP00725"/>
</dbReference>
<dbReference type="AlphaFoldDB" id="A0A117M737"/>
<evidence type="ECO:0000313" key="1">
    <source>
        <dbReference type="EMBL" id="KUK88014.1"/>
    </source>
</evidence>
<organism evidence="1 2">
    <name type="scientific">candidate division TA06 bacterium 34_109</name>
    <dbReference type="NCBI Taxonomy" id="1635277"/>
    <lineage>
        <taxon>Bacteria</taxon>
        <taxon>Bacteria division TA06</taxon>
    </lineage>
</organism>
<dbReference type="InterPro" id="IPR041164">
    <property type="entry name" value="LDcluster4"/>
</dbReference>
<proteinExistence type="predicted"/>
<accession>A0A117M737</accession>
<dbReference type="SUPFAM" id="SSF102405">
    <property type="entry name" value="MCP/YpsA-like"/>
    <property type="match status" value="1"/>
</dbReference>
<name>A0A117M737_UNCT6</name>
<reference evidence="2" key="1">
    <citation type="journal article" date="2015" name="MBio">
        <title>Genome-Resolved Metagenomic Analysis Reveals Roles for Candidate Phyla and Other Microbial Community Members in Biogeochemical Transformations in Oil Reservoirs.</title>
        <authorList>
            <person name="Hu P."/>
            <person name="Tom L."/>
            <person name="Singh A."/>
            <person name="Thomas B.C."/>
            <person name="Baker B.J."/>
            <person name="Piceno Y.M."/>
            <person name="Andersen G.L."/>
            <person name="Banfield J.F."/>
        </authorList>
    </citation>
    <scope>NUCLEOTIDE SEQUENCE [LARGE SCALE GENOMIC DNA]</scope>
</reference>
<comment type="caution">
    <text evidence="1">The sequence shown here is derived from an EMBL/GenBank/DDBJ whole genome shotgun (WGS) entry which is preliminary data.</text>
</comment>
<dbReference type="PANTHER" id="PTHR43393">
    <property type="entry name" value="CYTOKININ RIBOSIDE 5'-MONOPHOSPHATE PHOSPHORIBOHYDROLASE"/>
    <property type="match status" value="1"/>
</dbReference>
<protein>
    <recommendedName>
        <fullName evidence="3">TIGR00725 family protein</fullName>
    </recommendedName>
</protein>
<sequence length="149" mass="16198">MYKLIGVIGGSSIDDHLFNEVEMIGQMLASFNVPIVCGGEKGVMEAISKGVKSKGGTTIGILPHGKDDANQYIDIAISTGIGFARNYIIVNSSDLIIAIDGKYGTLTEMGYSLQFEKPMICYKSRIAKELGIKEAESIEDIKRFVEENL</sequence>